<evidence type="ECO:0000313" key="7">
    <source>
        <dbReference type="Proteomes" id="UP000000271"/>
    </source>
</evidence>
<keyword evidence="2 4" id="KW-0442">Lipid degradation</keyword>
<gene>
    <name evidence="6" type="ordered locus">Bsel_2063</name>
</gene>
<dbReference type="InterPro" id="IPR016035">
    <property type="entry name" value="Acyl_Trfase/lysoPLipase"/>
</dbReference>
<dbReference type="InterPro" id="IPR045943">
    <property type="entry name" value="DUF6363"/>
</dbReference>
<dbReference type="InterPro" id="IPR050301">
    <property type="entry name" value="NTE"/>
</dbReference>
<evidence type="ECO:0000256" key="4">
    <source>
        <dbReference type="PROSITE-ProRule" id="PRU01161"/>
    </source>
</evidence>
<dbReference type="RefSeq" id="WP_013172989.1">
    <property type="nucleotide sequence ID" value="NC_014219.1"/>
</dbReference>
<reference evidence="6" key="1">
    <citation type="submission" date="2009-10" db="EMBL/GenBank/DDBJ databases">
        <title>Complete sequence of Bacillus selenitireducens MLS10.</title>
        <authorList>
            <consortium name="US DOE Joint Genome Institute"/>
            <person name="Lucas S."/>
            <person name="Copeland A."/>
            <person name="Lapidus A."/>
            <person name="Glavina del Rio T."/>
            <person name="Dalin E."/>
            <person name="Tice H."/>
            <person name="Bruce D."/>
            <person name="Goodwin L."/>
            <person name="Pitluck S."/>
            <person name="Sims D."/>
            <person name="Brettin T."/>
            <person name="Detter J.C."/>
            <person name="Han C."/>
            <person name="Larimer F."/>
            <person name="Land M."/>
            <person name="Hauser L."/>
            <person name="Kyrpides N."/>
            <person name="Ovchinnikova G."/>
            <person name="Stolz J."/>
        </authorList>
    </citation>
    <scope>NUCLEOTIDE SEQUENCE [LARGE SCALE GENOMIC DNA]</scope>
    <source>
        <strain evidence="6">MLS10</strain>
    </source>
</reference>
<dbReference type="CDD" id="cd07208">
    <property type="entry name" value="Pat_hypo_Ecoli_yjju_like"/>
    <property type="match status" value="1"/>
</dbReference>
<sequence>MRDTGLVLEGGGLRGVYTAGILEYFLKQDIQFPNVIGVSAGACNAASYISKQEKRNYAITVGYAGNPDYLSVRRLFRHGELFNMDLIFDRIPNKEYPFDYETFFKNEQQLYTGVTDCLTGETIYYNKNEVRHDLNKILRASSSLPMIAPVVYHNDRPLLDGGISDPIPVNYSISLGNRKHVVVLTQEKGYQKQPAKRGMWYFEKKYKHFPGLVDVVKRRFTIYNNLLKKVEQLEEDGQAFVFRPENLQGVGRIEKNAGKLDELYQHGYEHAKSRQKEMELFLKS</sequence>
<evidence type="ECO:0000256" key="3">
    <source>
        <dbReference type="ARBA" id="ARBA00023098"/>
    </source>
</evidence>
<accession>D6XUT1</accession>
<feature type="active site" description="Nucleophile" evidence="4">
    <location>
        <position position="39"/>
    </location>
</feature>
<dbReference type="InterPro" id="IPR002641">
    <property type="entry name" value="PNPLA_dom"/>
</dbReference>
<feature type="short sequence motif" description="GXGXXG" evidence="4">
    <location>
        <begin position="10"/>
        <end position="15"/>
    </location>
</feature>
<dbReference type="AlphaFoldDB" id="D6XUT1"/>
<keyword evidence="3 4" id="KW-0443">Lipid metabolism</keyword>
<dbReference type="GO" id="GO:0016787">
    <property type="term" value="F:hydrolase activity"/>
    <property type="evidence" value="ECO:0007669"/>
    <property type="project" value="UniProtKB-UniRule"/>
</dbReference>
<dbReference type="EMBL" id="CP001791">
    <property type="protein sequence ID" value="ADH99567.1"/>
    <property type="molecule type" value="Genomic_DNA"/>
</dbReference>
<dbReference type="PANTHER" id="PTHR14226:SF25">
    <property type="entry name" value="PHOSPHOESTERASE"/>
    <property type="match status" value="1"/>
</dbReference>
<feature type="short sequence motif" description="GXSXG" evidence="4">
    <location>
        <begin position="37"/>
        <end position="41"/>
    </location>
</feature>
<dbReference type="KEGG" id="bse:Bsel_2063"/>
<dbReference type="PROSITE" id="PS51635">
    <property type="entry name" value="PNPLA"/>
    <property type="match status" value="1"/>
</dbReference>
<dbReference type="SUPFAM" id="SSF52151">
    <property type="entry name" value="FabD/lysophospholipase-like"/>
    <property type="match status" value="1"/>
</dbReference>
<dbReference type="STRING" id="439292.Bsel_2063"/>
<keyword evidence="1 4" id="KW-0378">Hydrolase</keyword>
<dbReference type="OrthoDB" id="9802424at2"/>
<dbReference type="Pfam" id="PF01734">
    <property type="entry name" value="Patatin"/>
    <property type="match status" value="1"/>
</dbReference>
<dbReference type="HOGENOM" id="CLU_048271_1_0_9"/>
<evidence type="ECO:0000256" key="1">
    <source>
        <dbReference type="ARBA" id="ARBA00022801"/>
    </source>
</evidence>
<evidence type="ECO:0000259" key="5">
    <source>
        <dbReference type="PROSITE" id="PS51635"/>
    </source>
</evidence>
<dbReference type="Proteomes" id="UP000000271">
    <property type="component" value="Chromosome"/>
</dbReference>
<organism evidence="6 7">
    <name type="scientific">Bacillus selenitireducens (strain ATCC 700615 / DSM 15326 / MLS10)</name>
    <dbReference type="NCBI Taxonomy" id="439292"/>
    <lineage>
        <taxon>Bacteria</taxon>
        <taxon>Bacillati</taxon>
        <taxon>Bacillota</taxon>
        <taxon>Bacilli</taxon>
        <taxon>Bacillales</taxon>
        <taxon>Bacillaceae</taxon>
        <taxon>Salisediminibacterium</taxon>
    </lineage>
</organism>
<name>D6XUT1_BACIE</name>
<dbReference type="InterPro" id="IPR037483">
    <property type="entry name" value="YjjU-like"/>
</dbReference>
<dbReference type="GO" id="GO:0016042">
    <property type="term" value="P:lipid catabolic process"/>
    <property type="evidence" value="ECO:0007669"/>
    <property type="project" value="UniProtKB-UniRule"/>
</dbReference>
<dbReference type="Gene3D" id="3.40.1090.10">
    <property type="entry name" value="Cytosolic phospholipase A2 catalytic domain"/>
    <property type="match status" value="2"/>
</dbReference>
<feature type="short sequence motif" description="DGA/G" evidence="4">
    <location>
        <begin position="160"/>
        <end position="162"/>
    </location>
</feature>
<dbReference type="eggNOG" id="COG4667">
    <property type="taxonomic scope" value="Bacteria"/>
</dbReference>
<feature type="active site" description="Proton acceptor" evidence="4">
    <location>
        <position position="160"/>
    </location>
</feature>
<proteinExistence type="predicted"/>
<evidence type="ECO:0000313" key="6">
    <source>
        <dbReference type="EMBL" id="ADH99567.1"/>
    </source>
</evidence>
<evidence type="ECO:0000256" key="2">
    <source>
        <dbReference type="ARBA" id="ARBA00022963"/>
    </source>
</evidence>
<feature type="domain" description="PNPLA" evidence="5">
    <location>
        <begin position="6"/>
        <end position="173"/>
    </location>
</feature>
<keyword evidence="7" id="KW-1185">Reference proteome</keyword>
<protein>
    <submittedName>
        <fullName evidence="6">Patatin</fullName>
    </submittedName>
</protein>
<dbReference type="Pfam" id="PF19890">
    <property type="entry name" value="DUF6363"/>
    <property type="match status" value="1"/>
</dbReference>
<dbReference type="PANTHER" id="PTHR14226">
    <property type="entry name" value="NEUROPATHY TARGET ESTERASE/SWISS CHEESE D.MELANOGASTER"/>
    <property type="match status" value="1"/>
</dbReference>